<accession>A0ABY5DU86</accession>
<keyword evidence="1" id="KW-0067">ATP-binding</keyword>
<name>A0ABY5DU86_9ACTN</name>
<dbReference type="SUPFAM" id="SSF52540">
    <property type="entry name" value="P-loop containing nucleoside triphosphate hydrolases"/>
    <property type="match status" value="1"/>
</dbReference>
<dbReference type="GO" id="GO:0005524">
    <property type="term" value="F:ATP binding"/>
    <property type="evidence" value="ECO:0007669"/>
    <property type="project" value="UniProtKB-KW"/>
</dbReference>
<dbReference type="RefSeq" id="WP_254572262.1">
    <property type="nucleotide sequence ID" value="NZ_CP098502.1"/>
</dbReference>
<proteinExistence type="predicted"/>
<dbReference type="Pfam" id="PF13479">
    <property type="entry name" value="AAA_24"/>
    <property type="match status" value="1"/>
</dbReference>
<organism evidence="1 2">
    <name type="scientific">Paraconexibacter antarcticus</name>
    <dbReference type="NCBI Taxonomy" id="2949664"/>
    <lineage>
        <taxon>Bacteria</taxon>
        <taxon>Bacillati</taxon>
        <taxon>Actinomycetota</taxon>
        <taxon>Thermoleophilia</taxon>
        <taxon>Solirubrobacterales</taxon>
        <taxon>Paraconexibacteraceae</taxon>
        <taxon>Paraconexibacter</taxon>
    </lineage>
</organism>
<evidence type="ECO:0000313" key="2">
    <source>
        <dbReference type="Proteomes" id="UP001056035"/>
    </source>
</evidence>
<dbReference type="Proteomes" id="UP001056035">
    <property type="component" value="Chromosome"/>
</dbReference>
<dbReference type="InterPro" id="IPR027417">
    <property type="entry name" value="P-loop_NTPase"/>
</dbReference>
<protein>
    <submittedName>
        <fullName evidence="1">ATP-binding protein</fullName>
    </submittedName>
</protein>
<keyword evidence="2" id="KW-1185">Reference proteome</keyword>
<evidence type="ECO:0000313" key="1">
    <source>
        <dbReference type="EMBL" id="UTI65583.1"/>
    </source>
</evidence>
<reference evidence="1 2" key="1">
    <citation type="submission" date="2022-06" db="EMBL/GenBank/DDBJ databases">
        <title>Paraconexibacter antarcticus.</title>
        <authorList>
            <person name="Kim C.S."/>
        </authorList>
    </citation>
    <scope>NUCLEOTIDE SEQUENCE [LARGE SCALE GENOMIC DNA]</scope>
    <source>
        <strain evidence="1 2">02-257</strain>
    </source>
</reference>
<dbReference type="EMBL" id="CP098502">
    <property type="protein sequence ID" value="UTI65583.1"/>
    <property type="molecule type" value="Genomic_DNA"/>
</dbReference>
<keyword evidence="1" id="KW-0547">Nucleotide-binding</keyword>
<sequence length="248" mass="26906">MSLLPTEKTKPVPGLGARNLLIFGNPKSGKSTLAASLRPDTTLFLACEDGLSAIEAFQVPIRSWQDFLDVANELRTAEHGYDTVVIDTVDELARMCADFATRGLAEKEGIPATTFVHASDFEYGKGWDAVASLFRLKVSGFCNLGFAVIFVSHAKEEKVKNRVGVEVTKLSPDVGQKGMRKWLLGFVDLIAFSYVEEAQGGVQHVLRFRGDADVASGGRVAQEDWAKLPDTVPMDPAAVNAVFEAVWG</sequence>
<gene>
    <name evidence="1" type="ORF">NBH00_05080</name>
</gene>